<evidence type="ECO:0000313" key="7">
    <source>
        <dbReference type="EMBL" id="QDW81319.1"/>
    </source>
</evidence>
<dbReference type="GO" id="GO:0006351">
    <property type="term" value="P:DNA-templated transcription"/>
    <property type="evidence" value="ECO:0007669"/>
    <property type="project" value="InterPro"/>
</dbReference>
<feature type="region of interest" description="Disordered" evidence="6">
    <location>
        <begin position="99"/>
        <end position="119"/>
    </location>
</feature>
<evidence type="ECO:0000256" key="5">
    <source>
        <dbReference type="RuleBase" id="RU364050"/>
    </source>
</evidence>
<keyword evidence="2 5" id="KW-0548">Nucleotidyltransferase</keyword>
<keyword evidence="3 5" id="KW-0547">Nucleotide-binding</keyword>
<dbReference type="Pfam" id="PF02123">
    <property type="entry name" value="RdRP_4"/>
    <property type="match status" value="1"/>
</dbReference>
<dbReference type="EMBL" id="MK507789">
    <property type="protein sequence ID" value="QDW81319.1"/>
    <property type="molecule type" value="Genomic_RNA"/>
</dbReference>
<dbReference type="InterPro" id="IPR043502">
    <property type="entry name" value="DNA/RNA_pol_sf"/>
</dbReference>
<keyword evidence="1 5" id="KW-0808">Transferase</keyword>
<evidence type="ECO:0000256" key="4">
    <source>
        <dbReference type="ARBA" id="ARBA00048744"/>
    </source>
</evidence>
<reference evidence="7" key="1">
    <citation type="journal article" date="2019" name="Front. Cell. Infect. Microbiol.">
        <title>Extreme Diversity of Mycoviruses Present in Isolates of Rhizoctonia solani AG2-2 LP From Zoysia japonica From Brazil.</title>
        <authorList>
            <person name="Picarelli M.A.S.C."/>
            <person name="Forgia M."/>
            <person name="Rivas E.B."/>
            <person name="Nerva L."/>
            <person name="Chiapello M."/>
            <person name="Turina M."/>
            <person name="Colariccio A."/>
        </authorList>
    </citation>
    <scope>NUCLEOTIDE SEQUENCE</scope>
    <source>
        <strain evidence="7">BR11</strain>
    </source>
</reference>
<feature type="compositionally biased region" description="Basic and acidic residues" evidence="6">
    <location>
        <begin position="102"/>
        <end position="119"/>
    </location>
</feature>
<comment type="catalytic activity">
    <reaction evidence="4 5">
        <text>RNA(n) + a ribonucleoside 5'-triphosphate = RNA(n+1) + diphosphate</text>
        <dbReference type="Rhea" id="RHEA:21248"/>
        <dbReference type="Rhea" id="RHEA-COMP:14527"/>
        <dbReference type="Rhea" id="RHEA-COMP:17342"/>
        <dbReference type="ChEBI" id="CHEBI:33019"/>
        <dbReference type="ChEBI" id="CHEBI:61557"/>
        <dbReference type="ChEBI" id="CHEBI:140395"/>
        <dbReference type="EC" id="2.7.7.48"/>
    </reaction>
</comment>
<evidence type="ECO:0000256" key="1">
    <source>
        <dbReference type="ARBA" id="ARBA00022679"/>
    </source>
</evidence>
<dbReference type="EC" id="2.7.7.48" evidence="5"/>
<sequence length="1074" mass="120136">MLRANARDNCVYLVHSPEDAQALGAQLIAHAIPDSKFITPEVRAKHPDRAEFFHMNKKNWRANGMVDEFQYDNRDELPFYIVAKLLPYIHHIPRNIKGATSRTDDRTSYHKDRLRKGEHDAAVRSQHSQEYMLDEDMAWNALTLGLETKNQALLSSALRSIWPEADRSIMLRARANPRFTAELLIALNEEKDDKVGAFLDLARPHADHPGIRGCSILAFTSILLYYLGSEFRATVIERLAPGGTFAAGMKGADSVLKPMHEDIRRAACLPAWASDIPGGDYTHLMYMTTLMGRFYDVTKADDGSVNNRTKFPGVHVASRDGINFTYDEHINSMDTALTTLYRAARNALLDKSKKTIDDFQADFLAVASSGSAASGKYELAHVESDARMNKRAWINELSAEDILGICSRPAEVVSNAVNKLELNKIRQLLPGPVWHWLGESIVLWGVENQSYRDNDYIALKKPAPITMARLLDRKERDIVNPGTTTLDMDYADFNITHMITDMQKIYRTIKAAADEVTTTEQTWGDTDYPGFVSRVCDWLIECLENLWMRADGGDGEIHHLIRGLWSGWKSTQFINTNENSNYFNQARDCLAEILGADIFVKAEGQGDDMDAVVTSLVDALIAVNYFQYCGHEMQALKQLIGNKSSEFLRITAHDGTLYGNLSRTIGSFCSADMQAPELENGPVTVQGLSMAVHTMIRRGLDEEIGEIVRSVGIRRFSEIKIYNPATYDYQYHWLEDHEAAISGHDGGLGCAPFATLAPVRSFDPKRDATRLAGTDEDGLLKSVKDWEGAAHLVTKYKGIKSHGAPVGSKNHGINAMKKVISQYMYARGINPDIALEVERAAIDACWEGLRDSSVEREVRTEHKAAIADYYKQCRALSARKPMPEPELDNTQKAVVEDVMKTILLDRNTVLAGDKSAMVEEGARAEVDDLWGSADIEDIVDTAFRLALGPAAVSNGIFKRLRNMGGEKLSVWQALELLDSQASGNVLKALNRFELPEVIEHMMDAGGHTIKDTGGIVAAELNLVIDQVHQAVINNTVIQNSVPYMSYGDWYRLMRATNTHIIRVYRSRYYNQFRL</sequence>
<dbReference type="GO" id="GO:0003723">
    <property type="term" value="F:RNA binding"/>
    <property type="evidence" value="ECO:0007669"/>
    <property type="project" value="InterPro"/>
</dbReference>
<keyword evidence="5 7" id="KW-0696">RNA-directed RNA polymerase</keyword>
<evidence type="ECO:0000256" key="2">
    <source>
        <dbReference type="ARBA" id="ARBA00022695"/>
    </source>
</evidence>
<dbReference type="GO" id="GO:0003968">
    <property type="term" value="F:RNA-directed RNA polymerase activity"/>
    <property type="evidence" value="ECO:0007669"/>
    <property type="project" value="UniProtKB-KW"/>
</dbReference>
<evidence type="ECO:0000256" key="3">
    <source>
        <dbReference type="ARBA" id="ARBA00022741"/>
    </source>
</evidence>
<dbReference type="GO" id="GO:0000166">
    <property type="term" value="F:nucleotide binding"/>
    <property type="evidence" value="ECO:0007669"/>
    <property type="project" value="UniProtKB-KW"/>
</dbReference>
<dbReference type="InterPro" id="IPR001795">
    <property type="entry name" value="RNA-dir_pol_luteovirus"/>
</dbReference>
<keyword evidence="5" id="KW-0693">Viral RNA replication</keyword>
<organism evidence="7">
    <name type="scientific">Rhizoctonia solani dsRNA virus 7</name>
    <dbReference type="NCBI Taxonomy" id="2600103"/>
    <lineage>
        <taxon>Viruses</taxon>
        <taxon>Riboviria</taxon>
        <taxon>dsRNA viruses</taxon>
    </lineage>
</organism>
<name>A0A5B8HBW5_9VIRU</name>
<accession>A0A5B8HBW5</accession>
<evidence type="ECO:0000256" key="6">
    <source>
        <dbReference type="SAM" id="MobiDB-lite"/>
    </source>
</evidence>
<protein>
    <recommendedName>
        <fullName evidence="5">RNA-directed RNA polymerase</fullName>
        <ecNumber evidence="5">2.7.7.48</ecNumber>
    </recommendedName>
</protein>
<dbReference type="SUPFAM" id="SSF56672">
    <property type="entry name" value="DNA/RNA polymerases"/>
    <property type="match status" value="1"/>
</dbReference>
<proteinExistence type="predicted"/>